<sequence length="281" mass="29673">MPAFDTPEPISAVIEIWAGTVRIRAGDRTDTVVEVRPRDAADDADISAAEQTRVEYAGGRLLVKSPRSRPRPPLGWGGSIEVTLDLPTGSKVDADAAADFRCQGRLGACSLTTASGDIMLDETGKLRLSTADGDISVRRAVGHVDVTTSNGEIDIREIDGTAVLKTSNGNIRLGQISGGLRLRTAYGDITVGRVLESAAAKTAYGSVSIGEVVRGAVVLDSGRGDLEVGVRQGTAAWLDLDSHFGSIDVPLTAAHDGPRQAEETVEVRARTRYGDILVRRS</sequence>
<organism evidence="2 3">
    <name type="scientific">Nonomuraea dietziae</name>
    <dbReference type="NCBI Taxonomy" id="65515"/>
    <lineage>
        <taxon>Bacteria</taxon>
        <taxon>Bacillati</taxon>
        <taxon>Actinomycetota</taxon>
        <taxon>Actinomycetes</taxon>
        <taxon>Streptosporangiales</taxon>
        <taxon>Streptosporangiaceae</taxon>
        <taxon>Nonomuraea</taxon>
    </lineage>
</organism>
<dbReference type="EMBL" id="JACIBV010000001">
    <property type="protein sequence ID" value="MBB3729335.1"/>
    <property type="molecule type" value="Genomic_DNA"/>
</dbReference>
<dbReference type="AlphaFoldDB" id="A0A7W5V8R8"/>
<name>A0A7W5V8R8_9ACTN</name>
<gene>
    <name evidence="2" type="ORF">FHR33_005195</name>
</gene>
<feature type="domain" description="DUF4097" evidence="1">
    <location>
        <begin position="20"/>
        <end position="191"/>
    </location>
</feature>
<comment type="caution">
    <text evidence="2">The sequence shown here is derived from an EMBL/GenBank/DDBJ whole genome shotgun (WGS) entry which is preliminary data.</text>
</comment>
<dbReference type="GeneID" id="95391524"/>
<dbReference type="InterPro" id="IPR025164">
    <property type="entry name" value="Toastrack_DUF4097"/>
</dbReference>
<dbReference type="Proteomes" id="UP000579945">
    <property type="component" value="Unassembled WGS sequence"/>
</dbReference>
<protein>
    <recommendedName>
        <fullName evidence="1">DUF4097 domain-containing protein</fullName>
    </recommendedName>
</protein>
<dbReference type="PANTHER" id="PTHR34094">
    <property type="match status" value="1"/>
</dbReference>
<accession>A0A7W5V8R8</accession>
<dbReference type="RefSeq" id="WP_183652468.1">
    <property type="nucleotide sequence ID" value="NZ_JACIBV010000001.1"/>
</dbReference>
<dbReference type="PANTHER" id="PTHR34094:SF1">
    <property type="entry name" value="PROTEIN FAM185A"/>
    <property type="match status" value="1"/>
</dbReference>
<dbReference type="Gene3D" id="2.160.20.120">
    <property type="match status" value="1"/>
</dbReference>
<keyword evidence="3" id="KW-1185">Reference proteome</keyword>
<evidence type="ECO:0000313" key="3">
    <source>
        <dbReference type="Proteomes" id="UP000579945"/>
    </source>
</evidence>
<dbReference type="Pfam" id="PF13349">
    <property type="entry name" value="DUF4097"/>
    <property type="match status" value="1"/>
</dbReference>
<proteinExistence type="predicted"/>
<evidence type="ECO:0000313" key="2">
    <source>
        <dbReference type="EMBL" id="MBB3729335.1"/>
    </source>
</evidence>
<evidence type="ECO:0000259" key="1">
    <source>
        <dbReference type="Pfam" id="PF13349"/>
    </source>
</evidence>
<reference evidence="2 3" key="1">
    <citation type="submission" date="2020-08" db="EMBL/GenBank/DDBJ databases">
        <title>Sequencing the genomes of 1000 actinobacteria strains.</title>
        <authorList>
            <person name="Klenk H.-P."/>
        </authorList>
    </citation>
    <scope>NUCLEOTIDE SEQUENCE [LARGE SCALE GENOMIC DNA]</scope>
    <source>
        <strain evidence="2 3">DSM 44320</strain>
    </source>
</reference>